<feature type="non-terminal residue" evidence="1">
    <location>
        <position position="1"/>
    </location>
</feature>
<protein>
    <submittedName>
        <fullName evidence="1">7678_t:CDS:1</fullName>
    </submittedName>
</protein>
<feature type="non-terminal residue" evidence="1">
    <location>
        <position position="186"/>
    </location>
</feature>
<dbReference type="Proteomes" id="UP000789920">
    <property type="component" value="Unassembled WGS sequence"/>
</dbReference>
<keyword evidence="2" id="KW-1185">Reference proteome</keyword>
<evidence type="ECO:0000313" key="2">
    <source>
        <dbReference type="Proteomes" id="UP000789920"/>
    </source>
</evidence>
<name>A0ACA9RRA9_9GLOM</name>
<organism evidence="1 2">
    <name type="scientific">Racocetra persica</name>
    <dbReference type="NCBI Taxonomy" id="160502"/>
    <lineage>
        <taxon>Eukaryota</taxon>
        <taxon>Fungi</taxon>
        <taxon>Fungi incertae sedis</taxon>
        <taxon>Mucoromycota</taxon>
        <taxon>Glomeromycotina</taxon>
        <taxon>Glomeromycetes</taxon>
        <taxon>Diversisporales</taxon>
        <taxon>Gigasporaceae</taxon>
        <taxon>Racocetra</taxon>
    </lineage>
</organism>
<proteinExistence type="predicted"/>
<comment type="caution">
    <text evidence="1">The sequence shown here is derived from an EMBL/GenBank/DDBJ whole genome shotgun (WGS) entry which is preliminary data.</text>
</comment>
<sequence>YKKTEQERPLHSWQVSLKEILPDEESNINVMMLTYFLEYYSNNAMDNIGWMNVVSEIIPALYERKLVKKPSENSLKVFIPITQLVPRDARFRSYRDQVIFDFESSDIRMVPLIDFVTNRETPDPENKFMNVITRLFLPGRFTSIKIENYSPFIRVLRHIEDEGSFYNNPSMETIMNWMWHCSKNYW</sequence>
<evidence type="ECO:0000313" key="1">
    <source>
        <dbReference type="EMBL" id="CAG8807163.1"/>
    </source>
</evidence>
<reference evidence="1" key="1">
    <citation type="submission" date="2021-06" db="EMBL/GenBank/DDBJ databases">
        <authorList>
            <person name="Kallberg Y."/>
            <person name="Tangrot J."/>
            <person name="Rosling A."/>
        </authorList>
    </citation>
    <scope>NUCLEOTIDE SEQUENCE</scope>
    <source>
        <strain evidence="1">MA461A</strain>
    </source>
</reference>
<dbReference type="EMBL" id="CAJVQC010067344">
    <property type="protein sequence ID" value="CAG8807163.1"/>
    <property type="molecule type" value="Genomic_DNA"/>
</dbReference>
<accession>A0ACA9RRA9</accession>
<gene>
    <name evidence="1" type="ORF">RPERSI_LOCUS22331</name>
</gene>